<feature type="domain" description="DUF427" evidence="1">
    <location>
        <begin position="20"/>
        <end position="108"/>
    </location>
</feature>
<evidence type="ECO:0000313" key="3">
    <source>
        <dbReference type="Proteomes" id="UP000482960"/>
    </source>
</evidence>
<dbReference type="RefSeq" id="WP_173075668.1">
    <property type="nucleotide sequence ID" value="NZ_BAABJB010000027.1"/>
</dbReference>
<evidence type="ECO:0000259" key="1">
    <source>
        <dbReference type="Pfam" id="PF04248"/>
    </source>
</evidence>
<dbReference type="EMBL" id="BLPG01000001">
    <property type="protein sequence ID" value="GFJ88361.1"/>
    <property type="molecule type" value="Genomic_DNA"/>
</dbReference>
<dbReference type="Proteomes" id="UP000482960">
    <property type="component" value="Unassembled WGS sequence"/>
</dbReference>
<reference evidence="2 3" key="1">
    <citation type="submission" date="2020-03" db="EMBL/GenBank/DDBJ databases">
        <title>Whole genome shotgun sequence of Phytohabitans rumicis NBRC 108638.</title>
        <authorList>
            <person name="Komaki H."/>
            <person name="Tamura T."/>
        </authorList>
    </citation>
    <scope>NUCLEOTIDE SEQUENCE [LARGE SCALE GENOMIC DNA]</scope>
    <source>
        <strain evidence="2 3">NBRC 108638</strain>
    </source>
</reference>
<dbReference type="InterPro" id="IPR038694">
    <property type="entry name" value="DUF427_sf"/>
</dbReference>
<dbReference type="Pfam" id="PF04248">
    <property type="entry name" value="NTP_transf_9"/>
    <property type="match status" value="2"/>
</dbReference>
<dbReference type="PANTHER" id="PTHR34310">
    <property type="entry name" value="DUF427 DOMAIN PROTEIN (AFU_ORTHOLOGUE AFUA_3G02220)"/>
    <property type="match status" value="1"/>
</dbReference>
<sequence length="243" mass="27690">MTSQTAARGRVRVETGAKRVRIVFNGQVIADTTSPVYVWESPHYPTYYIPLADVRDGVLTATERTSHSPSRGDGQRYTVAVDGKEAVDAALRYPESPIEELRDLVRFEWDAMDDWFEEDEPVYVHARSPYTRIDILASSRHVRVEIDGVTVAESTRPYLLFETGLPTRYYLPMTDVRLDLLERSDTVTHCPYKGQAEYWSVRVGDTVHKDVVWSYRTPLPESQKVAGLLAFWPEKPAVTLHVS</sequence>
<name>A0A6V8L0Q7_9ACTN</name>
<comment type="caution">
    <text evidence="2">The sequence shown here is derived from an EMBL/GenBank/DDBJ whole genome shotgun (WGS) entry which is preliminary data.</text>
</comment>
<gene>
    <name evidence="2" type="ORF">Prum_020030</name>
</gene>
<feature type="domain" description="DUF427" evidence="1">
    <location>
        <begin position="142"/>
        <end position="234"/>
    </location>
</feature>
<keyword evidence="3" id="KW-1185">Reference proteome</keyword>
<organism evidence="2 3">
    <name type="scientific">Phytohabitans rumicis</name>
    <dbReference type="NCBI Taxonomy" id="1076125"/>
    <lineage>
        <taxon>Bacteria</taxon>
        <taxon>Bacillati</taxon>
        <taxon>Actinomycetota</taxon>
        <taxon>Actinomycetes</taxon>
        <taxon>Micromonosporales</taxon>
        <taxon>Micromonosporaceae</taxon>
    </lineage>
</organism>
<dbReference type="PANTHER" id="PTHR34310:SF9">
    <property type="entry name" value="BLR5716 PROTEIN"/>
    <property type="match status" value="1"/>
</dbReference>
<dbReference type="InterPro" id="IPR007361">
    <property type="entry name" value="DUF427"/>
</dbReference>
<dbReference type="Gene3D" id="2.170.150.40">
    <property type="entry name" value="Domain of unknown function (DUF427)"/>
    <property type="match status" value="2"/>
</dbReference>
<dbReference type="AlphaFoldDB" id="A0A6V8L0Q7"/>
<reference evidence="2 3" key="2">
    <citation type="submission" date="2020-03" db="EMBL/GenBank/DDBJ databases">
        <authorList>
            <person name="Ichikawa N."/>
            <person name="Kimura A."/>
            <person name="Kitahashi Y."/>
            <person name="Uohara A."/>
        </authorList>
    </citation>
    <scope>NUCLEOTIDE SEQUENCE [LARGE SCALE GENOMIC DNA]</scope>
    <source>
        <strain evidence="2 3">NBRC 108638</strain>
    </source>
</reference>
<proteinExistence type="predicted"/>
<accession>A0A6V8L0Q7</accession>
<protein>
    <recommendedName>
        <fullName evidence="1">DUF427 domain-containing protein</fullName>
    </recommendedName>
</protein>
<evidence type="ECO:0000313" key="2">
    <source>
        <dbReference type="EMBL" id="GFJ88361.1"/>
    </source>
</evidence>